<name>A0A8S5QY19_9CAUD</name>
<reference evidence="1" key="1">
    <citation type="journal article" date="2021" name="Proc. Natl. Acad. Sci. U.S.A.">
        <title>A Catalog of Tens of Thousands of Viruses from Human Metagenomes Reveals Hidden Associations with Chronic Diseases.</title>
        <authorList>
            <person name="Tisza M.J."/>
            <person name="Buck C.B."/>
        </authorList>
    </citation>
    <scope>NUCLEOTIDE SEQUENCE</scope>
    <source>
        <strain evidence="1">Cty7j44</strain>
    </source>
</reference>
<evidence type="ECO:0000313" key="1">
    <source>
        <dbReference type="EMBL" id="DAE24102.1"/>
    </source>
</evidence>
<proteinExistence type="predicted"/>
<sequence>MAIERVIANKRCLMITKNNIETTTISIRPYDILLKQNDYALITYPYQVFVLDRDGKQSSYMLSLCDYKSLNGTYTVGNIVTQNSNCIYNYESNEFTLKVLTLDASPGMTFYFKNLFRGTKWHKILNIYFVDYSEISSGEPPTSNVKIYYLQKN</sequence>
<protein>
    <submittedName>
        <fullName evidence="1">Uncharacterized protein</fullName>
    </submittedName>
</protein>
<organism evidence="1">
    <name type="scientific">Podoviridae sp. cty7j44</name>
    <dbReference type="NCBI Taxonomy" id="2826593"/>
    <lineage>
        <taxon>Viruses</taxon>
        <taxon>Duplodnaviria</taxon>
        <taxon>Heunggongvirae</taxon>
        <taxon>Uroviricota</taxon>
        <taxon>Caudoviricetes</taxon>
    </lineage>
</organism>
<accession>A0A8S5QY19</accession>
<dbReference type="EMBL" id="BK015767">
    <property type="protein sequence ID" value="DAE24102.1"/>
    <property type="molecule type" value="Genomic_DNA"/>
</dbReference>